<reference evidence="15 16" key="1">
    <citation type="journal article" date="2019" name="Sci. Rep.">
        <title>A high-quality genome of Eragrostis curvula grass provides insights into Poaceae evolution and supports new strategies to enhance forage quality.</title>
        <authorList>
            <person name="Carballo J."/>
            <person name="Santos B.A.C.M."/>
            <person name="Zappacosta D."/>
            <person name="Garbus I."/>
            <person name="Selva J.P."/>
            <person name="Gallo C.A."/>
            <person name="Diaz A."/>
            <person name="Albertini E."/>
            <person name="Caccamo M."/>
            <person name="Echenique V."/>
        </authorList>
    </citation>
    <scope>NUCLEOTIDE SEQUENCE [LARGE SCALE GENOMIC DNA]</scope>
    <source>
        <strain evidence="16">cv. Victoria</strain>
        <tissue evidence="15">Leaf</tissue>
    </source>
</reference>
<evidence type="ECO:0000259" key="14">
    <source>
        <dbReference type="SMART" id="SM00079"/>
    </source>
</evidence>
<dbReference type="FunFam" id="3.40.50.2300:FF:000188">
    <property type="entry name" value="Glutamate receptor"/>
    <property type="match status" value="1"/>
</dbReference>
<dbReference type="SMART" id="SM00079">
    <property type="entry name" value="PBPe"/>
    <property type="match status" value="1"/>
</dbReference>
<keyword evidence="16" id="KW-1185">Reference proteome</keyword>
<keyword evidence="10" id="KW-1071">Ligand-gated ion channel</keyword>
<proteinExistence type="predicted"/>
<keyword evidence="6" id="KW-0406">Ion transport</keyword>
<dbReference type="PANTHER" id="PTHR34836:SF1">
    <property type="entry name" value="OS09G0428600 PROTEIN"/>
    <property type="match status" value="1"/>
</dbReference>
<dbReference type="Gene3D" id="3.40.190.10">
    <property type="entry name" value="Periplasmic binding protein-like II"/>
    <property type="match status" value="2"/>
</dbReference>
<feature type="compositionally biased region" description="Polar residues" evidence="13">
    <location>
        <begin position="643"/>
        <end position="665"/>
    </location>
</feature>
<dbReference type="InterPro" id="IPR001828">
    <property type="entry name" value="ANF_lig-bd_rcpt"/>
</dbReference>
<comment type="subunit">
    <text evidence="2">May form heteromers.</text>
</comment>
<dbReference type="InterPro" id="IPR001320">
    <property type="entry name" value="Iontro_rcpt_C"/>
</dbReference>
<dbReference type="Gene3D" id="3.40.50.2300">
    <property type="match status" value="2"/>
</dbReference>
<dbReference type="Proteomes" id="UP000324897">
    <property type="component" value="Chromosome 3"/>
</dbReference>
<dbReference type="PANTHER" id="PTHR34836">
    <property type="entry name" value="OS06G0188250 PROTEIN"/>
    <property type="match status" value="1"/>
</dbReference>
<evidence type="ECO:0000256" key="2">
    <source>
        <dbReference type="ARBA" id="ARBA00011095"/>
    </source>
</evidence>
<keyword evidence="4" id="KW-0812">Transmembrane</keyword>
<evidence type="ECO:0000256" key="9">
    <source>
        <dbReference type="ARBA" id="ARBA00023180"/>
    </source>
</evidence>
<organism evidence="15 16">
    <name type="scientific">Eragrostis curvula</name>
    <name type="common">weeping love grass</name>
    <dbReference type="NCBI Taxonomy" id="38414"/>
    <lineage>
        <taxon>Eukaryota</taxon>
        <taxon>Viridiplantae</taxon>
        <taxon>Streptophyta</taxon>
        <taxon>Embryophyta</taxon>
        <taxon>Tracheophyta</taxon>
        <taxon>Spermatophyta</taxon>
        <taxon>Magnoliopsida</taxon>
        <taxon>Liliopsida</taxon>
        <taxon>Poales</taxon>
        <taxon>Poaceae</taxon>
        <taxon>PACMAD clade</taxon>
        <taxon>Chloridoideae</taxon>
        <taxon>Eragrostideae</taxon>
        <taxon>Eragrostidinae</taxon>
        <taxon>Eragrostis</taxon>
    </lineage>
</organism>
<feature type="compositionally biased region" description="Polar residues" evidence="13">
    <location>
        <begin position="728"/>
        <end position="739"/>
    </location>
</feature>
<evidence type="ECO:0000256" key="7">
    <source>
        <dbReference type="ARBA" id="ARBA00023136"/>
    </source>
</evidence>
<feature type="domain" description="Ionotropic glutamate receptor C-terminal" evidence="14">
    <location>
        <begin position="353"/>
        <end position="580"/>
    </location>
</feature>
<dbReference type="AlphaFoldDB" id="A0A5J9TMY1"/>
<dbReference type="SUPFAM" id="SSF53822">
    <property type="entry name" value="Periplasmic binding protein-like I"/>
    <property type="match status" value="1"/>
</dbReference>
<protein>
    <recommendedName>
        <fullName evidence="14">Ionotropic glutamate receptor C-terminal domain-containing protein</fullName>
    </recommendedName>
</protein>
<sequence>MVENPDTVDLIRNERVSIVIGPQRALQAEFITYLANKTKVPVISFSATRDALSQYHVPYFLRACAKDSSQAASIAAFIKNYGWKNVVVVYEDDNYGVGILPSITDALQDVEAHVIYRFAIPAFAPDYCIDKELYKLMSMQTRVFIVHMLPARASHFYARASAAGMMTEGYVWIVTDNVGIVLDVLPEHTAETMQGVVGFRPYVAKSARILDFRSRFVTLFGEKYRQDYDVRMTRPTVFQYWAHDVAWAVAIAAEKVKRSRFPNIGFQTAEYVGKNLLDDLLTSPAGPELLSSISEGDFDGLAGRFRFVDRHMQVPVYEVVNVIGEKANGIGFWSPGYSTTVPKGWDLPVNAKKLKIGVPVRREFKFLVDVESNPATNSSSVYGYSIDVFEATVKKLPYALPYEYVPVNCANNYDELISQVYFKIKLSKGFSQKLSWLFELYGKLVVPVNCKEAPTFSDRSKTLLLNGDFVGHQNGSFVLARLEQLGFDERKIKVFSTLEEYAKALRDGSKHGGVSAIFDEIPYLNTFLAQYGQEFQIVRTDGFGFVFPRGSPLVPDLSRAILNLTEGCEGFHIQKKWFRDAVPSLDNGNSDTSSAHLSSRSFKGLFIINGTVLIIRLLTHLPQFICTKLRNANPEGAHGSGGTATDNEPQQLQDGMSGETTSGNELQQSLIGISKSEEIASENEPQQLQDGMGRSRETASENEPQQLHDGMGRSGETASDNEPKLQDGTGSVSAESLQI</sequence>
<feature type="region of interest" description="Disordered" evidence="13">
    <location>
        <begin position="635"/>
        <end position="665"/>
    </location>
</feature>
<dbReference type="GO" id="GO:0015276">
    <property type="term" value="F:ligand-gated monoatomic ion channel activity"/>
    <property type="evidence" value="ECO:0007669"/>
    <property type="project" value="InterPro"/>
</dbReference>
<dbReference type="CDD" id="cd13686">
    <property type="entry name" value="GluR_Plant"/>
    <property type="match status" value="1"/>
</dbReference>
<dbReference type="SUPFAM" id="SSF53850">
    <property type="entry name" value="Periplasmic binding protein-like II"/>
    <property type="match status" value="1"/>
</dbReference>
<keyword evidence="11" id="KW-0407">Ion channel</keyword>
<feature type="region of interest" description="Disordered" evidence="13">
    <location>
        <begin position="678"/>
        <end position="739"/>
    </location>
</feature>
<evidence type="ECO:0000256" key="5">
    <source>
        <dbReference type="ARBA" id="ARBA00022989"/>
    </source>
</evidence>
<evidence type="ECO:0000256" key="6">
    <source>
        <dbReference type="ARBA" id="ARBA00023065"/>
    </source>
</evidence>
<dbReference type="OrthoDB" id="5984008at2759"/>
<keyword evidence="8" id="KW-0675">Receptor</keyword>
<dbReference type="InterPro" id="IPR015683">
    <property type="entry name" value="Ionotropic_Glu_rcpt"/>
</dbReference>
<keyword evidence="5" id="KW-1133">Transmembrane helix</keyword>
<evidence type="ECO:0000313" key="16">
    <source>
        <dbReference type="Proteomes" id="UP000324897"/>
    </source>
</evidence>
<evidence type="ECO:0000256" key="4">
    <source>
        <dbReference type="ARBA" id="ARBA00022692"/>
    </source>
</evidence>
<dbReference type="InterPro" id="IPR028082">
    <property type="entry name" value="Peripla_BP_I"/>
</dbReference>
<evidence type="ECO:0000256" key="13">
    <source>
        <dbReference type="SAM" id="MobiDB-lite"/>
    </source>
</evidence>
<evidence type="ECO:0000256" key="3">
    <source>
        <dbReference type="ARBA" id="ARBA00022448"/>
    </source>
</evidence>
<keyword evidence="9" id="KW-0325">Glycoprotein</keyword>
<name>A0A5J9TMY1_9POAL</name>
<dbReference type="CDD" id="cd19990">
    <property type="entry name" value="PBP1_GABAb_receptor_plant"/>
    <property type="match status" value="1"/>
</dbReference>
<dbReference type="Gramene" id="TVU12248">
    <property type="protein sequence ID" value="TVU12248"/>
    <property type="gene ID" value="EJB05_45883"/>
</dbReference>
<feature type="non-terminal residue" evidence="15">
    <location>
        <position position="1"/>
    </location>
</feature>
<gene>
    <name evidence="15" type="ORF">EJB05_45883</name>
</gene>
<comment type="caution">
    <text evidence="15">The sequence shown here is derived from an EMBL/GenBank/DDBJ whole genome shotgun (WGS) entry which is preliminary data.</text>
</comment>
<comment type="function">
    <text evidence="12">Glutamate-gated receptor that probably acts as a non-selective cation channel. May be involved in light-signal transduction and calcium homeostasis via the regulation of calcium influx into cells.</text>
</comment>
<dbReference type="InterPro" id="IPR044440">
    <property type="entry name" value="GABAb_receptor_plant_PBP1"/>
</dbReference>
<evidence type="ECO:0000256" key="11">
    <source>
        <dbReference type="ARBA" id="ARBA00023303"/>
    </source>
</evidence>
<evidence type="ECO:0000256" key="8">
    <source>
        <dbReference type="ARBA" id="ARBA00023170"/>
    </source>
</evidence>
<comment type="subcellular location">
    <subcellularLocation>
        <location evidence="1">Membrane</location>
        <topology evidence="1">Multi-pass membrane protein</topology>
    </subcellularLocation>
</comment>
<evidence type="ECO:0000256" key="10">
    <source>
        <dbReference type="ARBA" id="ARBA00023286"/>
    </source>
</evidence>
<dbReference type="Pfam" id="PF01094">
    <property type="entry name" value="ANF_receptor"/>
    <property type="match status" value="1"/>
</dbReference>
<keyword evidence="7" id="KW-0472">Membrane</keyword>
<keyword evidence="3" id="KW-0813">Transport</keyword>
<evidence type="ECO:0000256" key="12">
    <source>
        <dbReference type="ARBA" id="ARBA00049638"/>
    </source>
</evidence>
<dbReference type="GO" id="GO:0016020">
    <property type="term" value="C:membrane"/>
    <property type="evidence" value="ECO:0007669"/>
    <property type="project" value="UniProtKB-SubCell"/>
</dbReference>
<evidence type="ECO:0000313" key="15">
    <source>
        <dbReference type="EMBL" id="TVU12248.1"/>
    </source>
</evidence>
<evidence type="ECO:0000256" key="1">
    <source>
        <dbReference type="ARBA" id="ARBA00004141"/>
    </source>
</evidence>
<dbReference type="EMBL" id="RWGY01000039">
    <property type="protein sequence ID" value="TVU12248.1"/>
    <property type="molecule type" value="Genomic_DNA"/>
</dbReference>
<accession>A0A5J9TMY1</accession>